<dbReference type="AlphaFoldDB" id="A0A0L0VUM0"/>
<proteinExistence type="predicted"/>
<organism evidence="1 2">
    <name type="scientific">Puccinia striiformis f. sp. tritici PST-78</name>
    <dbReference type="NCBI Taxonomy" id="1165861"/>
    <lineage>
        <taxon>Eukaryota</taxon>
        <taxon>Fungi</taxon>
        <taxon>Dikarya</taxon>
        <taxon>Basidiomycota</taxon>
        <taxon>Pucciniomycotina</taxon>
        <taxon>Pucciniomycetes</taxon>
        <taxon>Pucciniales</taxon>
        <taxon>Pucciniaceae</taxon>
        <taxon>Puccinia</taxon>
    </lineage>
</organism>
<evidence type="ECO:0000313" key="1">
    <source>
        <dbReference type="EMBL" id="KNF02964.1"/>
    </source>
</evidence>
<dbReference type="EMBL" id="AJIL01000020">
    <property type="protein sequence ID" value="KNF02964.1"/>
    <property type="molecule type" value="Genomic_DNA"/>
</dbReference>
<sequence>MGFDAKKFQPTRRATNHQLYQIASLLCGISSPIQKLNLNRKDIDRISVVNGDFNMAVYNSRLPTVIKHKMNSLSFIIQHKVTLYASKISTDAHQPYERMRKLWIKELLDAMEVQEDSGKKIEKLPLEDHLKIWKAVKSTTDREFRTIAEANVEILVDFLDWTHRSYNGSLAVRAIGLGG</sequence>
<comment type="caution">
    <text evidence="1">The sequence shown here is derived from an EMBL/GenBank/DDBJ whole genome shotgun (WGS) entry which is preliminary data.</text>
</comment>
<dbReference type="Proteomes" id="UP000054564">
    <property type="component" value="Unassembled WGS sequence"/>
</dbReference>
<accession>A0A0L0VUM0</accession>
<protein>
    <submittedName>
        <fullName evidence="1">Uncharacterized protein</fullName>
    </submittedName>
</protein>
<gene>
    <name evidence="1" type="ORF">PSTG_03913</name>
</gene>
<keyword evidence="2" id="KW-1185">Reference proteome</keyword>
<name>A0A0L0VUM0_9BASI</name>
<reference evidence="2" key="1">
    <citation type="submission" date="2014-03" db="EMBL/GenBank/DDBJ databases">
        <title>The Genome Sequence of Puccinia striiformis f. sp. tritici PST-78.</title>
        <authorList>
            <consortium name="The Broad Institute Genome Sequencing Platform"/>
            <person name="Cuomo C."/>
            <person name="Hulbert S."/>
            <person name="Chen X."/>
            <person name="Walker B."/>
            <person name="Young S.K."/>
            <person name="Zeng Q."/>
            <person name="Gargeya S."/>
            <person name="Fitzgerald M."/>
            <person name="Haas B."/>
            <person name="Abouelleil A."/>
            <person name="Alvarado L."/>
            <person name="Arachchi H.M."/>
            <person name="Berlin A.M."/>
            <person name="Chapman S.B."/>
            <person name="Goldberg J."/>
            <person name="Griggs A."/>
            <person name="Gujja S."/>
            <person name="Hansen M."/>
            <person name="Howarth C."/>
            <person name="Imamovic A."/>
            <person name="Larimer J."/>
            <person name="McCowan C."/>
            <person name="Montmayeur A."/>
            <person name="Murphy C."/>
            <person name="Neiman D."/>
            <person name="Pearson M."/>
            <person name="Priest M."/>
            <person name="Roberts A."/>
            <person name="Saif S."/>
            <person name="Shea T."/>
            <person name="Sisk P."/>
            <person name="Sykes S."/>
            <person name="Wortman J."/>
            <person name="Nusbaum C."/>
            <person name="Birren B."/>
        </authorList>
    </citation>
    <scope>NUCLEOTIDE SEQUENCE [LARGE SCALE GENOMIC DNA]</scope>
    <source>
        <strain evidence="2">race PST-78</strain>
    </source>
</reference>
<evidence type="ECO:0000313" key="2">
    <source>
        <dbReference type="Proteomes" id="UP000054564"/>
    </source>
</evidence>
<dbReference type="OrthoDB" id="2495489at2759"/>